<keyword evidence="1" id="KW-0614">Plasmid</keyword>
<keyword evidence="2" id="KW-1185">Reference proteome</keyword>
<evidence type="ECO:0000313" key="1">
    <source>
        <dbReference type="EMBL" id="ACL42054.1"/>
    </source>
</evidence>
<dbReference type="KEGG" id="ach:Achl_4103"/>
<name>B8HI07_PSECP</name>
<evidence type="ECO:0000313" key="2">
    <source>
        <dbReference type="Proteomes" id="UP000002505"/>
    </source>
</evidence>
<dbReference type="HOGENOM" id="CLU_143397_0_0_11"/>
<gene>
    <name evidence="1" type="ordered locus">Achl_4103</name>
</gene>
<organism evidence="1 2">
    <name type="scientific">Pseudarthrobacter chlorophenolicus (strain ATCC 700700 / DSM 12829 / CIP 107037 / JCM 12360 / KCTC 9906 / NCIMB 13794 / A6)</name>
    <name type="common">Arthrobacter chlorophenolicus</name>
    <dbReference type="NCBI Taxonomy" id="452863"/>
    <lineage>
        <taxon>Bacteria</taxon>
        <taxon>Bacillati</taxon>
        <taxon>Actinomycetota</taxon>
        <taxon>Actinomycetes</taxon>
        <taxon>Micrococcales</taxon>
        <taxon>Micrococcaceae</taxon>
        <taxon>Pseudarthrobacter</taxon>
    </lineage>
</organism>
<dbReference type="EMBL" id="CP001342">
    <property type="protein sequence ID" value="ACL42054.1"/>
    <property type="molecule type" value="Genomic_DNA"/>
</dbReference>
<dbReference type="OrthoDB" id="8912363at2"/>
<reference evidence="1" key="1">
    <citation type="submission" date="2009-01" db="EMBL/GenBank/DDBJ databases">
        <title>Complete sequence of plasmid1 of Arthrobacter chlorophenolicus A6.</title>
        <authorList>
            <consortium name="US DOE Joint Genome Institute"/>
            <person name="Lucas S."/>
            <person name="Copeland A."/>
            <person name="Lapidus A."/>
            <person name="Glavina del Rio T."/>
            <person name="Tice H."/>
            <person name="Bruce D."/>
            <person name="Goodwin L."/>
            <person name="Pitluck S."/>
            <person name="Goltsman E."/>
            <person name="Clum A."/>
            <person name="Larimer F."/>
            <person name="Land M."/>
            <person name="Hauser L."/>
            <person name="Kyrpides N."/>
            <person name="Mikhailova N."/>
            <person name="Jansson J."/>
            <person name="Richardson P."/>
        </authorList>
    </citation>
    <scope>NUCLEOTIDE SEQUENCE [LARGE SCALE GENOMIC DNA]</scope>
    <source>
        <strain evidence="1">A6</strain>
        <plasmid evidence="1">pACHL01</plasmid>
    </source>
</reference>
<geneLocation type="plasmid" evidence="1 2">
    <name>pACHL01</name>
</geneLocation>
<dbReference type="RefSeq" id="WP_012623071.1">
    <property type="nucleotide sequence ID" value="NC_011879.1"/>
</dbReference>
<sequence length="120" mass="13472">MSHEPAFRPFALKRPCSNCPFRSDRLPFLSRERAQDIADSLEADASFHCHKTISYDTDDGGPEITETSKHCAGAMITMELEGKANQMMRIGERMGLYSREDLQLDSPVFPTLADWVAAHP</sequence>
<proteinExistence type="predicted"/>
<accession>B8HI07</accession>
<protein>
    <submittedName>
        <fullName evidence="1">Uncharacterized protein</fullName>
    </submittedName>
</protein>
<dbReference type="Proteomes" id="UP000002505">
    <property type="component" value="Plasmid pACHL01"/>
</dbReference>
<dbReference type="AlphaFoldDB" id="B8HI07"/>